<reference evidence="6" key="1">
    <citation type="journal article" date="2021" name="Nat. Commun.">
        <title>Genetic determinants of endophytism in the Arabidopsis root mycobiome.</title>
        <authorList>
            <person name="Mesny F."/>
            <person name="Miyauchi S."/>
            <person name="Thiergart T."/>
            <person name="Pickel B."/>
            <person name="Atanasova L."/>
            <person name="Karlsson M."/>
            <person name="Huettel B."/>
            <person name="Barry K.W."/>
            <person name="Haridas S."/>
            <person name="Chen C."/>
            <person name="Bauer D."/>
            <person name="Andreopoulos W."/>
            <person name="Pangilinan J."/>
            <person name="LaButti K."/>
            <person name="Riley R."/>
            <person name="Lipzen A."/>
            <person name="Clum A."/>
            <person name="Drula E."/>
            <person name="Henrissat B."/>
            <person name="Kohler A."/>
            <person name="Grigoriev I.V."/>
            <person name="Martin F.M."/>
            <person name="Hacquard S."/>
        </authorList>
    </citation>
    <scope>NUCLEOTIDE SEQUENCE</scope>
    <source>
        <strain evidence="6">MPI-CAGE-CH-0235</strain>
    </source>
</reference>
<dbReference type="Gene3D" id="3.40.50.1820">
    <property type="entry name" value="alpha/beta hydrolase"/>
    <property type="match status" value="1"/>
</dbReference>
<dbReference type="EMBL" id="JAGPNK010000010">
    <property type="protein sequence ID" value="KAH7312581.1"/>
    <property type="molecule type" value="Genomic_DNA"/>
</dbReference>
<evidence type="ECO:0000313" key="7">
    <source>
        <dbReference type="Proteomes" id="UP000813444"/>
    </source>
</evidence>
<dbReference type="OrthoDB" id="2363873at2759"/>
<keyword evidence="4" id="KW-0443">Lipid metabolism</keyword>
<feature type="signal peptide" evidence="5">
    <location>
        <begin position="1"/>
        <end position="23"/>
    </location>
</feature>
<dbReference type="Pfam" id="PF03403">
    <property type="entry name" value="PAF-AH_p_II"/>
    <property type="match status" value="1"/>
</dbReference>
<dbReference type="PANTHER" id="PTHR10272:SF14">
    <property type="entry name" value="PAF ACETYLHYDROLASE FAMILY PROTEIN"/>
    <property type="match status" value="1"/>
</dbReference>
<comment type="caution">
    <text evidence="6">The sequence shown here is derived from an EMBL/GenBank/DDBJ whole genome shotgun (WGS) entry which is preliminary data.</text>
</comment>
<gene>
    <name evidence="6" type="ORF">B0I35DRAFT_437329</name>
</gene>
<keyword evidence="7" id="KW-1185">Reference proteome</keyword>
<evidence type="ECO:0000256" key="1">
    <source>
        <dbReference type="ARBA" id="ARBA00013201"/>
    </source>
</evidence>
<evidence type="ECO:0000256" key="2">
    <source>
        <dbReference type="ARBA" id="ARBA00022801"/>
    </source>
</evidence>
<evidence type="ECO:0000256" key="5">
    <source>
        <dbReference type="SAM" id="SignalP"/>
    </source>
</evidence>
<dbReference type="SUPFAM" id="SSF53474">
    <property type="entry name" value="alpha/beta-Hydrolases"/>
    <property type="match status" value="1"/>
</dbReference>
<dbReference type="InterPro" id="IPR029058">
    <property type="entry name" value="AB_hydrolase_fold"/>
</dbReference>
<accession>A0A8K0SL40</accession>
<dbReference type="AlphaFoldDB" id="A0A8K0SL40"/>
<proteinExistence type="predicted"/>
<name>A0A8K0SL40_9HYPO</name>
<dbReference type="Proteomes" id="UP000813444">
    <property type="component" value="Unassembled WGS sequence"/>
</dbReference>
<evidence type="ECO:0000256" key="4">
    <source>
        <dbReference type="ARBA" id="ARBA00023098"/>
    </source>
</evidence>
<dbReference type="EC" id="3.1.1.47" evidence="1"/>
<sequence length="368" mass="40604">MMPSTRLSFVTGLALFLSQLASGEPLPPPSGQYNVGARREVIPFINPDNVSPNNVSTEYLATFYYPTLDSAPCAPKPYLEPELAEMYYDLYTWNISHLTSTVRWNASYLDEAVGPTVIFGPGGWGPPTDAYTIIFSELASLGYVVAALDHPYEQPFVRYPNGTGVYGLAIDFSGTLPFVEELAEVRSREMLHFIDTLPSLAASMGAPFETDNLGTFGHSLGGATALSAALSSPAVAAAINQDGTMYTVFHTPASDIRKPTMLLGMEIHIPENDLSWREFMEFQTGWWLYVTVTGVMHLDWSDLTWWKKYGGRALGTIDSQRMVDLTNTYITAFFDRHLKGVPSDVLEGQTGAWPEVNYIGVHEAEEQP</sequence>
<feature type="chain" id="PRO_5035459941" description="1-alkyl-2-acetylglycerophosphocholine esterase" evidence="5">
    <location>
        <begin position="24"/>
        <end position="368"/>
    </location>
</feature>
<keyword evidence="3" id="KW-0442">Lipid degradation</keyword>
<dbReference type="PANTHER" id="PTHR10272">
    <property type="entry name" value="PLATELET-ACTIVATING FACTOR ACETYLHYDROLASE"/>
    <property type="match status" value="1"/>
</dbReference>
<evidence type="ECO:0000313" key="6">
    <source>
        <dbReference type="EMBL" id="KAH7312581.1"/>
    </source>
</evidence>
<keyword evidence="5" id="KW-0732">Signal</keyword>
<organism evidence="6 7">
    <name type="scientific">Stachybotrys elegans</name>
    <dbReference type="NCBI Taxonomy" id="80388"/>
    <lineage>
        <taxon>Eukaryota</taxon>
        <taxon>Fungi</taxon>
        <taxon>Dikarya</taxon>
        <taxon>Ascomycota</taxon>
        <taxon>Pezizomycotina</taxon>
        <taxon>Sordariomycetes</taxon>
        <taxon>Hypocreomycetidae</taxon>
        <taxon>Hypocreales</taxon>
        <taxon>Stachybotryaceae</taxon>
        <taxon>Stachybotrys</taxon>
    </lineage>
</organism>
<dbReference type="GO" id="GO:0003847">
    <property type="term" value="F:1-alkyl-2-acetylglycerophosphocholine esterase activity"/>
    <property type="evidence" value="ECO:0007669"/>
    <property type="project" value="UniProtKB-EC"/>
</dbReference>
<keyword evidence="2" id="KW-0378">Hydrolase</keyword>
<evidence type="ECO:0000256" key="3">
    <source>
        <dbReference type="ARBA" id="ARBA00022963"/>
    </source>
</evidence>
<protein>
    <recommendedName>
        <fullName evidence="1">1-alkyl-2-acetylglycerophosphocholine esterase</fullName>
        <ecNumber evidence="1">3.1.1.47</ecNumber>
    </recommendedName>
</protein>
<dbReference type="GO" id="GO:0016042">
    <property type="term" value="P:lipid catabolic process"/>
    <property type="evidence" value="ECO:0007669"/>
    <property type="project" value="UniProtKB-KW"/>
</dbReference>